<dbReference type="Pfam" id="PF01381">
    <property type="entry name" value="HTH_3"/>
    <property type="match status" value="1"/>
</dbReference>
<proteinExistence type="predicted"/>
<dbReference type="InterPro" id="IPR010982">
    <property type="entry name" value="Lambda_DNA-bd_dom_sf"/>
</dbReference>
<feature type="domain" description="HTH cro/C1-type" evidence="1">
    <location>
        <begin position="10"/>
        <end position="64"/>
    </location>
</feature>
<dbReference type="Proteomes" id="UP001500866">
    <property type="component" value="Unassembled WGS sequence"/>
</dbReference>
<dbReference type="InterPro" id="IPR001387">
    <property type="entry name" value="Cro/C1-type_HTH"/>
</dbReference>
<dbReference type="SUPFAM" id="SSF47413">
    <property type="entry name" value="lambda repressor-like DNA-binding domains"/>
    <property type="match status" value="1"/>
</dbReference>
<dbReference type="PROSITE" id="PS50943">
    <property type="entry name" value="HTH_CROC1"/>
    <property type="match status" value="1"/>
</dbReference>
<organism evidence="2 3">
    <name type="scientific">Virgibacillus siamensis</name>
    <dbReference type="NCBI Taxonomy" id="480071"/>
    <lineage>
        <taxon>Bacteria</taxon>
        <taxon>Bacillati</taxon>
        <taxon>Bacillota</taxon>
        <taxon>Bacilli</taxon>
        <taxon>Bacillales</taxon>
        <taxon>Bacillaceae</taxon>
        <taxon>Virgibacillus</taxon>
    </lineage>
</organism>
<dbReference type="CDD" id="cd00093">
    <property type="entry name" value="HTH_XRE"/>
    <property type="match status" value="1"/>
</dbReference>
<dbReference type="EMBL" id="BAAADS010000018">
    <property type="protein sequence ID" value="GAA0609237.1"/>
    <property type="molecule type" value="Genomic_DNA"/>
</dbReference>
<evidence type="ECO:0000259" key="1">
    <source>
        <dbReference type="PROSITE" id="PS50943"/>
    </source>
</evidence>
<gene>
    <name evidence="2" type="ORF">GCM10009001_28410</name>
</gene>
<evidence type="ECO:0000313" key="3">
    <source>
        <dbReference type="Proteomes" id="UP001500866"/>
    </source>
</evidence>
<dbReference type="SMART" id="SM00530">
    <property type="entry name" value="HTH_XRE"/>
    <property type="match status" value="1"/>
</dbReference>
<evidence type="ECO:0000313" key="2">
    <source>
        <dbReference type="EMBL" id="GAA0609237.1"/>
    </source>
</evidence>
<protein>
    <submittedName>
        <fullName evidence="2">Helix-turn-helix transcriptional regulator</fullName>
    </submittedName>
</protein>
<sequence>MDTQRLGKRIRAFRKLKGYTQVRLANSLEIPIITLGNVERGKQEATDQLLDAIAKKLNISKRELTLNEEKEKQ</sequence>
<comment type="caution">
    <text evidence="2">The sequence shown here is derived from an EMBL/GenBank/DDBJ whole genome shotgun (WGS) entry which is preliminary data.</text>
</comment>
<dbReference type="Gene3D" id="1.10.260.40">
    <property type="entry name" value="lambda repressor-like DNA-binding domains"/>
    <property type="match status" value="1"/>
</dbReference>
<dbReference type="RefSeq" id="WP_343814473.1">
    <property type="nucleotide sequence ID" value="NZ_BAAADS010000018.1"/>
</dbReference>
<reference evidence="3" key="1">
    <citation type="journal article" date="2019" name="Int. J. Syst. Evol. Microbiol.">
        <title>The Global Catalogue of Microorganisms (GCM) 10K type strain sequencing project: providing services to taxonomists for standard genome sequencing and annotation.</title>
        <authorList>
            <consortium name="The Broad Institute Genomics Platform"/>
            <consortium name="The Broad Institute Genome Sequencing Center for Infectious Disease"/>
            <person name="Wu L."/>
            <person name="Ma J."/>
        </authorList>
    </citation>
    <scope>NUCLEOTIDE SEQUENCE [LARGE SCALE GENOMIC DNA]</scope>
    <source>
        <strain evidence="3">JCM 15395</strain>
    </source>
</reference>
<keyword evidence="3" id="KW-1185">Reference proteome</keyword>
<accession>A0ABP3RF03</accession>
<name>A0ABP3RF03_9BACI</name>